<evidence type="ECO:0000256" key="1">
    <source>
        <dbReference type="SAM" id="MobiDB-lite"/>
    </source>
</evidence>
<name>A0A1Z5R793_SORBI</name>
<feature type="region of interest" description="Disordered" evidence="1">
    <location>
        <begin position="1"/>
        <end position="22"/>
    </location>
</feature>
<dbReference type="eggNOG" id="ENOG502R73F">
    <property type="taxonomic scope" value="Eukaryota"/>
</dbReference>
<dbReference type="EMBL" id="CM000767">
    <property type="protein sequence ID" value="OQU79600.1"/>
    <property type="molecule type" value="Genomic_DNA"/>
</dbReference>
<protein>
    <submittedName>
        <fullName evidence="2">Uncharacterized protein</fullName>
    </submittedName>
</protein>
<evidence type="ECO:0000313" key="3">
    <source>
        <dbReference type="Proteomes" id="UP000000768"/>
    </source>
</evidence>
<dbReference type="Proteomes" id="UP000000768">
    <property type="component" value="Chromosome 8"/>
</dbReference>
<dbReference type="AlphaFoldDB" id="A0A1Z5R793"/>
<organism evidence="2 3">
    <name type="scientific">Sorghum bicolor</name>
    <name type="common">Sorghum</name>
    <name type="synonym">Sorghum vulgare</name>
    <dbReference type="NCBI Taxonomy" id="4558"/>
    <lineage>
        <taxon>Eukaryota</taxon>
        <taxon>Viridiplantae</taxon>
        <taxon>Streptophyta</taxon>
        <taxon>Embryophyta</taxon>
        <taxon>Tracheophyta</taxon>
        <taxon>Spermatophyta</taxon>
        <taxon>Magnoliopsida</taxon>
        <taxon>Liliopsida</taxon>
        <taxon>Poales</taxon>
        <taxon>Poaceae</taxon>
        <taxon>PACMAD clade</taxon>
        <taxon>Panicoideae</taxon>
        <taxon>Andropogonodae</taxon>
        <taxon>Andropogoneae</taxon>
        <taxon>Sorghinae</taxon>
        <taxon>Sorghum</taxon>
    </lineage>
</organism>
<gene>
    <name evidence="2" type="ORF">SORBI_3008G168866</name>
</gene>
<keyword evidence="3" id="KW-1185">Reference proteome</keyword>
<reference evidence="2 3" key="1">
    <citation type="journal article" date="2009" name="Nature">
        <title>The Sorghum bicolor genome and the diversification of grasses.</title>
        <authorList>
            <person name="Paterson A.H."/>
            <person name="Bowers J.E."/>
            <person name="Bruggmann R."/>
            <person name="Dubchak I."/>
            <person name="Grimwood J."/>
            <person name="Gundlach H."/>
            <person name="Haberer G."/>
            <person name="Hellsten U."/>
            <person name="Mitros T."/>
            <person name="Poliakov A."/>
            <person name="Schmutz J."/>
            <person name="Spannagl M."/>
            <person name="Tang H."/>
            <person name="Wang X."/>
            <person name="Wicker T."/>
            <person name="Bharti A.K."/>
            <person name="Chapman J."/>
            <person name="Feltus F.A."/>
            <person name="Gowik U."/>
            <person name="Grigoriev I.V."/>
            <person name="Lyons E."/>
            <person name="Maher C.A."/>
            <person name="Martis M."/>
            <person name="Narechania A."/>
            <person name="Otillar R.P."/>
            <person name="Penning B.W."/>
            <person name="Salamov A.A."/>
            <person name="Wang Y."/>
            <person name="Zhang L."/>
            <person name="Carpita N.C."/>
            <person name="Freeling M."/>
            <person name="Gingle A.R."/>
            <person name="Hash C.T."/>
            <person name="Keller B."/>
            <person name="Klein P."/>
            <person name="Kresovich S."/>
            <person name="McCann M.C."/>
            <person name="Ming R."/>
            <person name="Peterson D.G."/>
            <person name="Mehboob-ur-Rahman"/>
            <person name="Ware D."/>
            <person name="Westhoff P."/>
            <person name="Mayer K.F."/>
            <person name="Messing J."/>
            <person name="Rokhsar D.S."/>
        </authorList>
    </citation>
    <scope>NUCLEOTIDE SEQUENCE [LARGE SCALE GENOMIC DNA]</scope>
    <source>
        <strain evidence="3">cv. BTx623</strain>
    </source>
</reference>
<reference evidence="3" key="2">
    <citation type="journal article" date="2018" name="Plant J.">
        <title>The Sorghum bicolor reference genome: improved assembly, gene annotations, a transcriptome atlas, and signatures of genome organization.</title>
        <authorList>
            <person name="McCormick R.F."/>
            <person name="Truong S.K."/>
            <person name="Sreedasyam A."/>
            <person name="Jenkins J."/>
            <person name="Shu S."/>
            <person name="Sims D."/>
            <person name="Kennedy M."/>
            <person name="Amirebrahimi M."/>
            <person name="Weers B.D."/>
            <person name="McKinley B."/>
            <person name="Mattison A."/>
            <person name="Morishige D.T."/>
            <person name="Grimwood J."/>
            <person name="Schmutz J."/>
            <person name="Mullet J.E."/>
        </authorList>
    </citation>
    <scope>NUCLEOTIDE SEQUENCE [LARGE SCALE GENOMIC DNA]</scope>
    <source>
        <strain evidence="3">cv. BTx623</strain>
    </source>
</reference>
<dbReference type="Gramene" id="OQU79600">
    <property type="protein sequence ID" value="OQU79600"/>
    <property type="gene ID" value="SORBI_3008G168866"/>
</dbReference>
<dbReference type="PANTHER" id="PTHR33207">
    <property type="entry name" value="F-BOX DOMAIN CONTAINING PROTEIN-RELATED"/>
    <property type="match status" value="1"/>
</dbReference>
<accession>A0A1Z5R793</accession>
<sequence length="240" mass="27578">MAPLELRHRRRRRQLQRKDQKEAMLGTSIHDLPDDRWRRVVTVTDGPDEGRAFLRLASSLHPPSAVGQYHNPTNGDDCWFQPFFSSHIDGSRFSVDKYWSVADCRGGLVLLRATYGPCSRSLPNLFVYDPLTRKRWSIPPPSPPNKQDYLYCFGDVFLLDGGDDSSNISISNFRVLCWIDAAAADDDDDRQACEFSTANDGEWDWLSVDVNTMEMRVLPEQTRNTFNYTLPWPQFLRACP</sequence>
<dbReference type="InParanoid" id="A0A1Z5R793"/>
<evidence type="ECO:0000313" key="2">
    <source>
        <dbReference type="EMBL" id="OQU79600.1"/>
    </source>
</evidence>
<proteinExistence type="predicted"/>